<dbReference type="GO" id="GO:0102208">
    <property type="term" value="F:2-polyprenyl-6-hydroxyphenol methylase activity"/>
    <property type="evidence" value="ECO:0007669"/>
    <property type="project" value="UniProtKB-EC"/>
</dbReference>
<feature type="binding site" evidence="5">
    <location>
        <position position="64"/>
    </location>
    <ligand>
        <name>S-adenosyl-L-methionine</name>
        <dbReference type="ChEBI" id="CHEBI:59789"/>
    </ligand>
</feature>
<evidence type="ECO:0000256" key="1">
    <source>
        <dbReference type="ARBA" id="ARBA00022603"/>
    </source>
</evidence>
<dbReference type="CDD" id="cd02440">
    <property type="entry name" value="AdoMet_MTases"/>
    <property type="match status" value="1"/>
</dbReference>
<dbReference type="PANTHER" id="PTHR43464:SF19">
    <property type="entry name" value="UBIQUINONE BIOSYNTHESIS O-METHYLTRANSFERASE, MITOCHONDRIAL"/>
    <property type="match status" value="1"/>
</dbReference>
<feature type="binding site" evidence="5">
    <location>
        <position position="114"/>
    </location>
    <ligand>
        <name>S-adenosyl-L-methionine</name>
        <dbReference type="ChEBI" id="CHEBI:59789"/>
    </ligand>
</feature>
<comment type="catalytic activity">
    <reaction evidence="5">
        <text>a 3-demethylubiquinol + S-adenosyl-L-methionine = a ubiquinol + S-adenosyl-L-homocysteine + H(+)</text>
        <dbReference type="Rhea" id="RHEA:44380"/>
        <dbReference type="Rhea" id="RHEA-COMP:9566"/>
        <dbReference type="Rhea" id="RHEA-COMP:10914"/>
        <dbReference type="ChEBI" id="CHEBI:15378"/>
        <dbReference type="ChEBI" id="CHEBI:17976"/>
        <dbReference type="ChEBI" id="CHEBI:57856"/>
        <dbReference type="ChEBI" id="CHEBI:59789"/>
        <dbReference type="ChEBI" id="CHEBI:84422"/>
        <dbReference type="EC" id="2.1.1.64"/>
    </reaction>
</comment>
<dbReference type="Gene3D" id="3.40.50.150">
    <property type="entry name" value="Vaccinia Virus protein VP39"/>
    <property type="match status" value="1"/>
</dbReference>
<dbReference type="EC" id="2.1.1.222" evidence="5"/>
<keyword evidence="4 5" id="KW-0949">S-adenosyl-L-methionine</keyword>
<keyword evidence="3 5" id="KW-0831">Ubiquinone biosynthesis</keyword>
<dbReference type="NCBIfam" id="TIGR01983">
    <property type="entry name" value="UbiG"/>
    <property type="match status" value="1"/>
</dbReference>
<keyword evidence="1 5" id="KW-0489">Methyltransferase</keyword>
<organism evidence="7 8">
    <name type="scientific">Glycocaulis alkaliphilus</name>
    <dbReference type="NCBI Taxonomy" id="1434191"/>
    <lineage>
        <taxon>Bacteria</taxon>
        <taxon>Pseudomonadati</taxon>
        <taxon>Pseudomonadota</taxon>
        <taxon>Alphaproteobacteria</taxon>
        <taxon>Maricaulales</taxon>
        <taxon>Maricaulaceae</taxon>
        <taxon>Glycocaulis</taxon>
    </lineage>
</organism>
<dbReference type="GO" id="GO:0010420">
    <property type="term" value="F:polyprenyldihydroxybenzoate methyltransferase activity"/>
    <property type="evidence" value="ECO:0007669"/>
    <property type="project" value="InterPro"/>
</dbReference>
<feature type="binding site" evidence="5">
    <location>
        <position position="93"/>
    </location>
    <ligand>
        <name>S-adenosyl-L-methionine</name>
        <dbReference type="ChEBI" id="CHEBI:59789"/>
    </ligand>
</feature>
<dbReference type="KEGG" id="gak:X907_2425"/>
<evidence type="ECO:0000256" key="5">
    <source>
        <dbReference type="HAMAP-Rule" id="MF_00472"/>
    </source>
</evidence>
<evidence type="ECO:0000313" key="8">
    <source>
        <dbReference type="Proteomes" id="UP000286954"/>
    </source>
</evidence>
<evidence type="ECO:0000256" key="2">
    <source>
        <dbReference type="ARBA" id="ARBA00022679"/>
    </source>
</evidence>
<dbReference type="InterPro" id="IPR029063">
    <property type="entry name" value="SAM-dependent_MTases_sf"/>
</dbReference>
<keyword evidence="8" id="KW-1185">Reference proteome</keyword>
<dbReference type="EC" id="2.1.1.64" evidence="5"/>
<comment type="catalytic activity">
    <reaction evidence="5">
        <text>a 3-(all-trans-polyprenyl)benzene-1,2-diol + S-adenosyl-L-methionine = a 2-methoxy-6-(all-trans-polyprenyl)phenol + S-adenosyl-L-homocysteine + H(+)</text>
        <dbReference type="Rhea" id="RHEA:31411"/>
        <dbReference type="Rhea" id="RHEA-COMP:9550"/>
        <dbReference type="Rhea" id="RHEA-COMP:9551"/>
        <dbReference type="ChEBI" id="CHEBI:15378"/>
        <dbReference type="ChEBI" id="CHEBI:57856"/>
        <dbReference type="ChEBI" id="CHEBI:59789"/>
        <dbReference type="ChEBI" id="CHEBI:62729"/>
        <dbReference type="ChEBI" id="CHEBI:62731"/>
        <dbReference type="EC" id="2.1.1.222"/>
    </reaction>
</comment>
<dbReference type="InterPro" id="IPR013216">
    <property type="entry name" value="Methyltransf_11"/>
</dbReference>
<comment type="pathway">
    <text evidence="5">Cofactor biosynthesis; ubiquinone biosynthesis.</text>
</comment>
<gene>
    <name evidence="5" type="primary">ubiG</name>
    <name evidence="7" type="ORF">X907_2425</name>
</gene>
<evidence type="ECO:0000313" key="7">
    <source>
        <dbReference type="EMBL" id="AZU04940.1"/>
    </source>
</evidence>
<dbReference type="UniPathway" id="UPA00232"/>
<protein>
    <recommendedName>
        <fullName evidence="5">Ubiquinone biosynthesis O-methyltransferase</fullName>
    </recommendedName>
    <alternativeName>
        <fullName evidence="5">2-polyprenyl-6-hydroxyphenol methylase</fullName>
        <ecNumber evidence="5">2.1.1.222</ecNumber>
    </alternativeName>
    <alternativeName>
        <fullName evidence="5">3-demethylubiquinone 3-O-methyltransferase</fullName>
        <ecNumber evidence="5">2.1.1.64</ecNumber>
    </alternativeName>
</protein>
<dbReference type="EMBL" id="CP018911">
    <property type="protein sequence ID" value="AZU04940.1"/>
    <property type="molecule type" value="Genomic_DNA"/>
</dbReference>
<dbReference type="Proteomes" id="UP000286954">
    <property type="component" value="Chromosome"/>
</dbReference>
<keyword evidence="7" id="KW-0830">Ubiquinone</keyword>
<dbReference type="GO" id="GO:0032259">
    <property type="term" value="P:methylation"/>
    <property type="evidence" value="ECO:0007669"/>
    <property type="project" value="UniProtKB-KW"/>
</dbReference>
<name>A0A3T0ECB4_9PROT</name>
<dbReference type="AlphaFoldDB" id="A0A3T0ECB4"/>
<feature type="binding site" evidence="5">
    <location>
        <position position="159"/>
    </location>
    <ligand>
        <name>S-adenosyl-L-methionine</name>
        <dbReference type="ChEBI" id="CHEBI:59789"/>
    </ligand>
</feature>
<sequence>MPAYIGGVIFPVSGTPPMAQSSSPETLSSPSIDPAEVEKFSRMAAEWWDPKSKFAPLHKFNPARLTWIRERLSAHFAREGREPLAGLELLDIGCGGGLVSEPMARLGGRVTGVDAAEPNIKTALVHAREAGLEIDYRHGTAEQLLEAEGPGRFDVVLNLEVVEHVADPAQFLADCAALVKPGGIMIVGTINRTSRAFVTAIFGAEYVLGWLPRGTHRFGKLVKPEEVEAALKTAGLAPETPVGVSYNPLKDSFFISTDAGVNYLMAATK</sequence>
<accession>A0A3T0ECB4</accession>
<dbReference type="HAMAP" id="MF_00472">
    <property type="entry name" value="UbiG"/>
    <property type="match status" value="1"/>
</dbReference>
<comment type="similarity">
    <text evidence="5">Belongs to the methyltransferase superfamily. UbiG/COQ3 family.</text>
</comment>
<proteinExistence type="inferred from homology"/>
<comment type="function">
    <text evidence="5">O-methyltransferase that catalyzes the 2 O-methylation steps in the ubiquinone biosynthetic pathway.</text>
</comment>
<dbReference type="GO" id="GO:0061542">
    <property type="term" value="F:3-demethylubiquinol 3-O-methyltransferase activity"/>
    <property type="evidence" value="ECO:0007669"/>
    <property type="project" value="UniProtKB-UniRule"/>
</dbReference>
<dbReference type="Pfam" id="PF08241">
    <property type="entry name" value="Methyltransf_11"/>
    <property type="match status" value="1"/>
</dbReference>
<evidence type="ECO:0000256" key="3">
    <source>
        <dbReference type="ARBA" id="ARBA00022688"/>
    </source>
</evidence>
<feature type="domain" description="Methyltransferase type 11" evidence="6">
    <location>
        <begin position="90"/>
        <end position="187"/>
    </location>
</feature>
<evidence type="ECO:0000256" key="4">
    <source>
        <dbReference type="ARBA" id="ARBA00022691"/>
    </source>
</evidence>
<evidence type="ECO:0000259" key="6">
    <source>
        <dbReference type="Pfam" id="PF08241"/>
    </source>
</evidence>
<dbReference type="InterPro" id="IPR010233">
    <property type="entry name" value="UbiG_MeTrfase"/>
</dbReference>
<reference evidence="7 8" key="1">
    <citation type="submission" date="2016-12" db="EMBL/GenBank/DDBJ databases">
        <title>The genome of dimorphic prosthecate Glycocaulis alkaliphilus 6b-8t, isolated from crude oil dictates its adaptability in petroleum environments.</title>
        <authorList>
            <person name="Wu X.-L."/>
            <person name="Geng S."/>
        </authorList>
    </citation>
    <scope>NUCLEOTIDE SEQUENCE [LARGE SCALE GENOMIC DNA]</scope>
    <source>
        <strain evidence="7 8">6B-8</strain>
    </source>
</reference>
<dbReference type="SUPFAM" id="SSF53335">
    <property type="entry name" value="S-adenosyl-L-methionine-dependent methyltransferases"/>
    <property type="match status" value="1"/>
</dbReference>
<dbReference type="PANTHER" id="PTHR43464">
    <property type="entry name" value="METHYLTRANSFERASE"/>
    <property type="match status" value="1"/>
</dbReference>
<keyword evidence="2 5" id="KW-0808">Transferase</keyword>